<protein>
    <submittedName>
        <fullName evidence="1">Uncharacterized protein</fullName>
    </submittedName>
</protein>
<organism evidence="1 2">
    <name type="scientific">Empedobacter brevis</name>
    <dbReference type="NCBI Taxonomy" id="247"/>
    <lineage>
        <taxon>Bacteria</taxon>
        <taxon>Pseudomonadati</taxon>
        <taxon>Bacteroidota</taxon>
        <taxon>Flavobacteriia</taxon>
        <taxon>Flavobacteriales</taxon>
        <taxon>Weeksellaceae</taxon>
        <taxon>Empedobacter</taxon>
    </lineage>
</organism>
<proteinExistence type="predicted"/>
<name>A0AAJ1QBN3_9FLAO</name>
<accession>A0AAJ1QBN3</accession>
<dbReference type="RefSeq" id="WP_159155774.1">
    <property type="nucleotide sequence ID" value="NZ_CP013210.1"/>
</dbReference>
<reference evidence="1" key="2">
    <citation type="journal article" date="2022" name="Sci. Total Environ.">
        <title>Prevalence, transmission, and molecular epidemiology of tet(X)-positive bacteria among humans, animals, and environmental niches in China: An epidemiological, and genomic-based study.</title>
        <authorList>
            <person name="Dong N."/>
            <person name="Zeng Y."/>
            <person name="Cai C."/>
            <person name="Sun C."/>
            <person name="Lu J."/>
            <person name="Liu C."/>
            <person name="Zhou H."/>
            <person name="Sun Q."/>
            <person name="Shu L."/>
            <person name="Wang H."/>
            <person name="Wang Y."/>
            <person name="Wang S."/>
            <person name="Wu C."/>
            <person name="Chan E.W."/>
            <person name="Chen G."/>
            <person name="Shen Z."/>
            <person name="Chen S."/>
            <person name="Zhang R."/>
        </authorList>
    </citation>
    <scope>NUCLEOTIDE SEQUENCE</scope>
    <source>
        <strain evidence="1">R655-4</strain>
    </source>
</reference>
<dbReference type="SUPFAM" id="SSF88874">
    <property type="entry name" value="Receptor-binding domain of short tail fibre protein gp12"/>
    <property type="match status" value="1"/>
</dbReference>
<reference evidence="1" key="1">
    <citation type="submission" date="2020-06" db="EMBL/GenBank/DDBJ databases">
        <authorList>
            <person name="Dong N."/>
        </authorList>
    </citation>
    <scope>NUCLEOTIDE SEQUENCE</scope>
    <source>
        <strain evidence="1">R655-4</strain>
    </source>
</reference>
<evidence type="ECO:0000313" key="1">
    <source>
        <dbReference type="EMBL" id="MDM1071099.1"/>
    </source>
</evidence>
<evidence type="ECO:0000313" key="2">
    <source>
        <dbReference type="Proteomes" id="UP001170959"/>
    </source>
</evidence>
<sequence length="267" mass="28754">MKKYLITLSLLVNFTHSYSQVGIGTNTPSTSSILEVSSSNKGVLFNKVSLQNITSPSPLANHQQGMWIYNIASAGTYPNNVVPGMYYNDGTKWILMTIGESSPQIGDIKPSVLTNDHEGWYKLDGRPINAITSSVASQNAILIGFTTSLPNSADRMLKGKSISENLAAIGGNNSINITQPNLPNYTIQGTTASDGAHNHSITTTGANLWHYVAGSSPTYRFLETETRTTSSSGNHSHTISVNIGGTNTPISNYPKNTTTQYYIFLGK</sequence>
<gene>
    <name evidence="1" type="ORF">HX001_01170</name>
</gene>
<dbReference type="EMBL" id="JACAGJ010000001">
    <property type="protein sequence ID" value="MDM1071099.1"/>
    <property type="molecule type" value="Genomic_DNA"/>
</dbReference>
<comment type="caution">
    <text evidence="1">The sequence shown here is derived from an EMBL/GenBank/DDBJ whole genome shotgun (WGS) entry which is preliminary data.</text>
</comment>
<dbReference type="Proteomes" id="UP001170959">
    <property type="component" value="Unassembled WGS sequence"/>
</dbReference>
<dbReference type="AlphaFoldDB" id="A0AAJ1QBN3"/>